<dbReference type="Pfam" id="PF04616">
    <property type="entry name" value="Glyco_hydro_43"/>
    <property type="match status" value="1"/>
</dbReference>
<sequence length="540" mass="57935">MPKQNFCRSLAALALLGTTPLLAVGQAPTKVKVKTKVKTTSTAPAARATAAAPIANPVLAGDYPDPSVTKVGNTYWATATTSNWGPTFPLLKSTDLQNWSLVGHVFPGERPAWADYYFWAPEINHDANGKTYVFYTAHKRGGNLAVGVASADRPEGPYQDHGPLVGQPDGSIDGFPMQDEKGQPYLLWKEDGNSQNKPTPIWAQRLSADRTQLVGEKTELFRNTATWEGNLVEGPSVVRHDGYFYMFYAANGCCGAGCTYATGVARAKNLLGPWEKYDRNPILTKNDTWTCPGHGTAVERNGHWYMLHHAYQTNSMQYVGRQGVLSEFVWTKTGWPEFLADHSTPRAAAPVPAVVADEFTGAALGASWEWPVEDKPQFALSGGQLQLTARPDKGGAALGRPTLAANYSATTTLLNPSTLPAGTSAGLGALGDPKNALSVLVGDGKLQVQELRDGKTRTLAEAALPAASPAVHLRVQDQGGSHYSFAYSPDGRTWTELLPAGQTADGGYLPPWDRGVRIGVLAQGPASATATFERFELVNK</sequence>
<keyword evidence="2 6" id="KW-0378">Hydrolase</keyword>
<comment type="caution">
    <text evidence="9">The sequence shown here is derived from an EMBL/GenBank/DDBJ whole genome shotgun (WGS) entry which is preliminary data.</text>
</comment>
<dbReference type="PANTHER" id="PTHR42812">
    <property type="entry name" value="BETA-XYLOSIDASE"/>
    <property type="match status" value="1"/>
</dbReference>
<evidence type="ECO:0000256" key="2">
    <source>
        <dbReference type="ARBA" id="ARBA00022801"/>
    </source>
</evidence>
<name>A0A558BPD0_9BACT</name>
<dbReference type="CDD" id="cd08999">
    <property type="entry name" value="GH43_ABN-like"/>
    <property type="match status" value="1"/>
</dbReference>
<evidence type="ECO:0000256" key="3">
    <source>
        <dbReference type="ARBA" id="ARBA00023295"/>
    </source>
</evidence>
<organism evidence="9 10">
    <name type="scientific">Hymenobacter setariae</name>
    <dbReference type="NCBI Taxonomy" id="2594794"/>
    <lineage>
        <taxon>Bacteria</taxon>
        <taxon>Pseudomonadati</taxon>
        <taxon>Bacteroidota</taxon>
        <taxon>Cytophagia</taxon>
        <taxon>Cytophagales</taxon>
        <taxon>Hymenobacteraceae</taxon>
        <taxon>Hymenobacter</taxon>
    </lineage>
</organism>
<evidence type="ECO:0000313" key="9">
    <source>
        <dbReference type="EMBL" id="TVT38367.1"/>
    </source>
</evidence>
<dbReference type="SUPFAM" id="SSF49899">
    <property type="entry name" value="Concanavalin A-like lectins/glucanases"/>
    <property type="match status" value="1"/>
</dbReference>
<feature type="signal peptide" evidence="7">
    <location>
        <begin position="1"/>
        <end position="23"/>
    </location>
</feature>
<dbReference type="PANTHER" id="PTHR42812:SF5">
    <property type="entry name" value="ENDO-ARABINASE"/>
    <property type="match status" value="1"/>
</dbReference>
<dbReference type="InterPro" id="IPR006710">
    <property type="entry name" value="Glyco_hydro_43"/>
</dbReference>
<feature type="active site" description="Proton acceptor" evidence="4">
    <location>
        <position position="65"/>
    </location>
</feature>
<dbReference type="RefSeq" id="WP_144851168.1">
    <property type="nucleotide sequence ID" value="NZ_VMRJ01000005.1"/>
</dbReference>
<gene>
    <name evidence="9" type="ORF">FNT36_19415</name>
</gene>
<dbReference type="Gene3D" id="2.115.10.20">
    <property type="entry name" value="Glycosyl hydrolase domain, family 43"/>
    <property type="match status" value="1"/>
</dbReference>
<evidence type="ECO:0000256" key="5">
    <source>
        <dbReference type="PIRSR" id="PIRSR606710-2"/>
    </source>
</evidence>
<evidence type="ECO:0000313" key="10">
    <source>
        <dbReference type="Proteomes" id="UP000317624"/>
    </source>
</evidence>
<dbReference type="InterPro" id="IPR023296">
    <property type="entry name" value="Glyco_hydro_beta-prop_sf"/>
</dbReference>
<dbReference type="GO" id="GO:0005975">
    <property type="term" value="P:carbohydrate metabolic process"/>
    <property type="evidence" value="ECO:0007669"/>
    <property type="project" value="InterPro"/>
</dbReference>
<accession>A0A558BPD0</accession>
<reference evidence="9 10" key="1">
    <citation type="submission" date="2019-07" db="EMBL/GenBank/DDBJ databases">
        <title>Hymenobacter sp. straun FUR1 Genome sequencing and assembly.</title>
        <authorList>
            <person name="Chhetri G."/>
        </authorList>
    </citation>
    <scope>NUCLEOTIDE SEQUENCE [LARGE SCALE GENOMIC DNA]</scope>
    <source>
        <strain evidence="9 10">Fur1</strain>
    </source>
</reference>
<evidence type="ECO:0000256" key="7">
    <source>
        <dbReference type="SAM" id="SignalP"/>
    </source>
</evidence>
<dbReference type="GO" id="GO:0004553">
    <property type="term" value="F:hydrolase activity, hydrolyzing O-glycosyl compounds"/>
    <property type="evidence" value="ECO:0007669"/>
    <property type="project" value="InterPro"/>
</dbReference>
<keyword evidence="7" id="KW-0732">Signal</keyword>
<keyword evidence="10" id="KW-1185">Reference proteome</keyword>
<keyword evidence="3 6" id="KW-0326">Glycosidase</keyword>
<dbReference type="SUPFAM" id="SSF75005">
    <property type="entry name" value="Arabinanase/levansucrase/invertase"/>
    <property type="match status" value="1"/>
</dbReference>
<dbReference type="InterPro" id="IPR041542">
    <property type="entry name" value="GH43_C2"/>
</dbReference>
<dbReference type="EMBL" id="VMRJ01000005">
    <property type="protein sequence ID" value="TVT38367.1"/>
    <property type="molecule type" value="Genomic_DNA"/>
</dbReference>
<feature type="domain" description="Beta-xylosidase C-terminal Concanavalin A-like" evidence="8">
    <location>
        <begin position="357"/>
        <end position="536"/>
    </location>
</feature>
<evidence type="ECO:0000259" key="8">
    <source>
        <dbReference type="Pfam" id="PF17851"/>
    </source>
</evidence>
<dbReference type="Gene3D" id="2.60.120.200">
    <property type="match status" value="1"/>
</dbReference>
<dbReference type="InterPro" id="IPR013320">
    <property type="entry name" value="ConA-like_dom_sf"/>
</dbReference>
<proteinExistence type="inferred from homology"/>
<dbReference type="OrthoDB" id="9801455at2"/>
<dbReference type="Proteomes" id="UP000317624">
    <property type="component" value="Unassembled WGS sequence"/>
</dbReference>
<dbReference type="InterPro" id="IPR051795">
    <property type="entry name" value="Glycosyl_Hydrlase_43"/>
</dbReference>
<protein>
    <submittedName>
        <fullName evidence="9">Family 43 glycosylhydrolase</fullName>
    </submittedName>
</protein>
<evidence type="ECO:0000256" key="1">
    <source>
        <dbReference type="ARBA" id="ARBA00009865"/>
    </source>
</evidence>
<evidence type="ECO:0000256" key="4">
    <source>
        <dbReference type="PIRSR" id="PIRSR606710-1"/>
    </source>
</evidence>
<feature type="active site" description="Proton donor" evidence="4">
    <location>
        <position position="233"/>
    </location>
</feature>
<feature type="chain" id="PRO_5022108095" evidence="7">
    <location>
        <begin position="24"/>
        <end position="540"/>
    </location>
</feature>
<comment type="similarity">
    <text evidence="1 6">Belongs to the glycosyl hydrolase 43 family.</text>
</comment>
<feature type="site" description="Important for catalytic activity, responsible for pKa modulation of the active site Glu and correct orientation of both the proton donor and substrate" evidence="5">
    <location>
        <position position="173"/>
    </location>
</feature>
<dbReference type="AlphaFoldDB" id="A0A558BPD0"/>
<dbReference type="Pfam" id="PF17851">
    <property type="entry name" value="GH43_C2"/>
    <property type="match status" value="1"/>
</dbReference>
<evidence type="ECO:0000256" key="6">
    <source>
        <dbReference type="RuleBase" id="RU361187"/>
    </source>
</evidence>